<dbReference type="AlphaFoldDB" id="X1SF37"/>
<comment type="caution">
    <text evidence="1">The sequence shown here is derived from an EMBL/GenBank/DDBJ whole genome shotgun (WGS) entry which is preliminary data.</text>
</comment>
<organism evidence="1">
    <name type="scientific">marine sediment metagenome</name>
    <dbReference type="NCBI Taxonomy" id="412755"/>
    <lineage>
        <taxon>unclassified sequences</taxon>
        <taxon>metagenomes</taxon>
        <taxon>ecological metagenomes</taxon>
    </lineage>
</organism>
<evidence type="ECO:0000313" key="1">
    <source>
        <dbReference type="EMBL" id="GAI74005.1"/>
    </source>
</evidence>
<gene>
    <name evidence="1" type="ORF">S12H4_23970</name>
</gene>
<dbReference type="EMBL" id="BARW01012867">
    <property type="protein sequence ID" value="GAI74005.1"/>
    <property type="molecule type" value="Genomic_DNA"/>
</dbReference>
<protein>
    <submittedName>
        <fullName evidence="1">Uncharacterized protein</fullName>
    </submittedName>
</protein>
<sequence length="72" mass="8484">MLSAVDYGDYSWFIQVIQKQVYKFRLAGKRSRERSGPYGWFELCTWRGICGLHLHDQFCEKVASENQYDTGI</sequence>
<reference evidence="1" key="1">
    <citation type="journal article" date="2014" name="Front. Microbiol.">
        <title>High frequency of phylogenetically diverse reductive dehalogenase-homologous genes in deep subseafloor sedimentary metagenomes.</title>
        <authorList>
            <person name="Kawai M."/>
            <person name="Futagami T."/>
            <person name="Toyoda A."/>
            <person name="Takaki Y."/>
            <person name="Nishi S."/>
            <person name="Hori S."/>
            <person name="Arai W."/>
            <person name="Tsubouchi T."/>
            <person name="Morono Y."/>
            <person name="Uchiyama I."/>
            <person name="Ito T."/>
            <person name="Fujiyama A."/>
            <person name="Inagaki F."/>
            <person name="Takami H."/>
        </authorList>
    </citation>
    <scope>NUCLEOTIDE SEQUENCE</scope>
    <source>
        <strain evidence="1">Expedition CK06-06</strain>
    </source>
</reference>
<accession>X1SF37</accession>
<name>X1SF37_9ZZZZ</name>
<proteinExistence type="predicted"/>